<evidence type="ECO:0000313" key="2">
    <source>
        <dbReference type="EMBL" id="OHF00233.1"/>
    </source>
</evidence>
<protein>
    <submittedName>
        <fullName evidence="2">Uncharacterized protein</fullName>
    </submittedName>
</protein>
<evidence type="ECO:0000256" key="1">
    <source>
        <dbReference type="SAM" id="MobiDB-lite"/>
    </source>
</evidence>
<dbReference type="EMBL" id="MJBS01000029">
    <property type="protein sequence ID" value="OHF00233.1"/>
    <property type="molecule type" value="Genomic_DNA"/>
</dbReference>
<dbReference type="Proteomes" id="UP000176998">
    <property type="component" value="Unassembled WGS sequence"/>
</dbReference>
<feature type="region of interest" description="Disordered" evidence="1">
    <location>
        <begin position="1"/>
        <end position="26"/>
    </location>
</feature>
<dbReference type="RefSeq" id="XP_022477377.1">
    <property type="nucleotide sequence ID" value="XM_022616069.1"/>
</dbReference>
<reference evidence="2 3" key="1">
    <citation type="submission" date="2016-09" db="EMBL/GenBank/DDBJ databases">
        <authorList>
            <person name="Capua I."/>
            <person name="De Benedictis P."/>
            <person name="Joannis T."/>
            <person name="Lombin L.H."/>
            <person name="Cattoli G."/>
        </authorList>
    </citation>
    <scope>NUCLEOTIDE SEQUENCE [LARGE SCALE GENOMIC DNA]</scope>
    <source>
        <strain evidence="2 3">IMI 309357</strain>
    </source>
</reference>
<name>A0A1G4BG01_9PEZI</name>
<keyword evidence="3" id="KW-1185">Reference proteome</keyword>
<feature type="region of interest" description="Disordered" evidence="1">
    <location>
        <begin position="38"/>
        <end position="69"/>
    </location>
</feature>
<accession>A0A1G4BG01</accession>
<proteinExistence type="predicted"/>
<dbReference type="GeneID" id="34557579"/>
<sequence>MASRVRPASVTRLSLEAASSSLRPESEVSISQLVKPTILPPFPSNPKPPEAATVSWNGRPPVNPHHPHPLADAHGVHVLLTSRTFTMWVWSQRQKSRPQICPS</sequence>
<organism evidence="2 3">
    <name type="scientific">Colletotrichum orchidophilum</name>
    <dbReference type="NCBI Taxonomy" id="1209926"/>
    <lineage>
        <taxon>Eukaryota</taxon>
        <taxon>Fungi</taxon>
        <taxon>Dikarya</taxon>
        <taxon>Ascomycota</taxon>
        <taxon>Pezizomycotina</taxon>
        <taxon>Sordariomycetes</taxon>
        <taxon>Hypocreomycetidae</taxon>
        <taxon>Glomerellales</taxon>
        <taxon>Glomerellaceae</taxon>
        <taxon>Colletotrichum</taxon>
    </lineage>
</organism>
<gene>
    <name evidence="2" type="ORF">CORC01_04422</name>
</gene>
<feature type="compositionally biased region" description="Pro residues" evidence="1">
    <location>
        <begin position="38"/>
        <end position="49"/>
    </location>
</feature>
<feature type="compositionally biased region" description="Low complexity" evidence="1">
    <location>
        <begin position="12"/>
        <end position="23"/>
    </location>
</feature>
<comment type="caution">
    <text evidence="2">The sequence shown here is derived from an EMBL/GenBank/DDBJ whole genome shotgun (WGS) entry which is preliminary data.</text>
</comment>
<dbReference type="AlphaFoldDB" id="A0A1G4BG01"/>
<evidence type="ECO:0000313" key="3">
    <source>
        <dbReference type="Proteomes" id="UP000176998"/>
    </source>
</evidence>